<evidence type="ECO:0000313" key="3">
    <source>
        <dbReference type="Proteomes" id="UP000316406"/>
    </source>
</evidence>
<protein>
    <submittedName>
        <fullName evidence="2">Transposase</fullName>
    </submittedName>
</protein>
<dbReference type="Proteomes" id="UP000316406">
    <property type="component" value="Unassembled WGS sequence"/>
</dbReference>
<proteinExistence type="predicted"/>
<dbReference type="AlphaFoldDB" id="A0A556C908"/>
<keyword evidence="3" id="KW-1185">Reference proteome</keyword>
<name>A0A556C908_BREAU</name>
<dbReference type="OrthoDB" id="4281720at2"/>
<evidence type="ECO:0000313" key="2">
    <source>
        <dbReference type="EMBL" id="TSI13935.1"/>
    </source>
</evidence>
<feature type="domain" description="Integrase catalytic" evidence="1">
    <location>
        <begin position="2"/>
        <end position="50"/>
    </location>
</feature>
<dbReference type="RefSeq" id="WP_143923668.1">
    <property type="nucleotide sequence ID" value="NZ_VLTK01000010.1"/>
</dbReference>
<dbReference type="InterPro" id="IPR001584">
    <property type="entry name" value="Integrase_cat-core"/>
</dbReference>
<organism evidence="2 3">
    <name type="scientific">Brevibacterium aurantiacum</name>
    <dbReference type="NCBI Taxonomy" id="273384"/>
    <lineage>
        <taxon>Bacteria</taxon>
        <taxon>Bacillati</taxon>
        <taxon>Actinomycetota</taxon>
        <taxon>Actinomycetes</taxon>
        <taxon>Micrococcales</taxon>
        <taxon>Brevibacteriaceae</taxon>
        <taxon>Brevibacterium</taxon>
    </lineage>
</organism>
<accession>A0A556C908</accession>
<reference evidence="2 3" key="1">
    <citation type="submission" date="2019-07" db="EMBL/GenBank/DDBJ databases">
        <title>Draft genome sequence of Brevibacterium aurantiacum XU54 isolated from Xinjiang China.</title>
        <authorList>
            <person name="Xu X."/>
        </authorList>
    </citation>
    <scope>NUCLEOTIDE SEQUENCE [LARGE SCALE GENOMIC DNA]</scope>
    <source>
        <strain evidence="2 3">XU54</strain>
    </source>
</reference>
<gene>
    <name evidence="2" type="ORF">FO013_16635</name>
</gene>
<dbReference type="EMBL" id="VLTK01000010">
    <property type="protein sequence ID" value="TSI13935.1"/>
    <property type="molecule type" value="Genomic_DNA"/>
</dbReference>
<dbReference type="Pfam" id="PF13683">
    <property type="entry name" value="rve_3"/>
    <property type="match status" value="1"/>
</dbReference>
<evidence type="ECO:0000259" key="1">
    <source>
        <dbReference type="Pfam" id="PF13683"/>
    </source>
</evidence>
<sequence>MAEALNSVYKAELIDCREWSGLIEVMAETSRWIGWYNRQRLQSASRYRPPFEVQAEWTNQGAAASVAA</sequence>
<comment type="caution">
    <text evidence="2">The sequence shown here is derived from an EMBL/GenBank/DDBJ whole genome shotgun (WGS) entry which is preliminary data.</text>
</comment>
<dbReference type="GO" id="GO:0015074">
    <property type="term" value="P:DNA integration"/>
    <property type="evidence" value="ECO:0007669"/>
    <property type="project" value="InterPro"/>
</dbReference>